<feature type="domain" description="PIN" evidence="1">
    <location>
        <begin position="4"/>
        <end position="128"/>
    </location>
</feature>
<comment type="caution">
    <text evidence="2">The sequence shown here is derived from an EMBL/GenBank/DDBJ whole genome shotgun (WGS) entry which is preliminary data.</text>
</comment>
<proteinExistence type="predicted"/>
<dbReference type="OrthoDB" id="329318at2"/>
<dbReference type="RefSeq" id="WP_135633688.1">
    <property type="nucleotide sequence ID" value="NZ_JAMQQA010000020.1"/>
</dbReference>
<dbReference type="Pfam" id="PF01850">
    <property type="entry name" value="PIN"/>
    <property type="match status" value="1"/>
</dbReference>
<dbReference type="InterPro" id="IPR002716">
    <property type="entry name" value="PIN_dom"/>
</dbReference>
<dbReference type="SUPFAM" id="SSF88723">
    <property type="entry name" value="PIN domain-like"/>
    <property type="match status" value="1"/>
</dbReference>
<evidence type="ECO:0000259" key="1">
    <source>
        <dbReference type="Pfam" id="PF01850"/>
    </source>
</evidence>
<name>A0A6N4QGG0_9LEPT</name>
<dbReference type="Gene3D" id="3.40.50.1010">
    <property type="entry name" value="5'-nuclease"/>
    <property type="match status" value="1"/>
</dbReference>
<keyword evidence="3" id="KW-1185">Reference proteome</keyword>
<dbReference type="AlphaFoldDB" id="A0A6N4QGG0"/>
<gene>
    <name evidence="2" type="ORF">EHQ18_09220</name>
</gene>
<evidence type="ECO:0000313" key="2">
    <source>
        <dbReference type="EMBL" id="TGK70620.1"/>
    </source>
</evidence>
<evidence type="ECO:0000313" key="3">
    <source>
        <dbReference type="Proteomes" id="UP000297239"/>
    </source>
</evidence>
<accession>A0A6N4QGG0</accession>
<dbReference type="EMBL" id="RQFF01000027">
    <property type="protein sequence ID" value="TGK70620.1"/>
    <property type="molecule type" value="Genomic_DNA"/>
</dbReference>
<dbReference type="InterPro" id="IPR029060">
    <property type="entry name" value="PIN-like_dom_sf"/>
</dbReference>
<protein>
    <submittedName>
        <fullName evidence="2">PIN domain-containing protein</fullName>
    </submittedName>
</protein>
<organism evidence="2 3">
    <name type="scientific">Leptospira kanakyensis</name>
    <dbReference type="NCBI Taxonomy" id="2484968"/>
    <lineage>
        <taxon>Bacteria</taxon>
        <taxon>Pseudomonadati</taxon>
        <taxon>Spirochaetota</taxon>
        <taxon>Spirochaetia</taxon>
        <taxon>Leptospirales</taxon>
        <taxon>Leptospiraceae</taxon>
        <taxon>Leptospira</taxon>
    </lineage>
</organism>
<dbReference type="Proteomes" id="UP000297239">
    <property type="component" value="Unassembled WGS sequence"/>
</dbReference>
<sequence length="142" mass="16689">MALYIDTSFLLNIVYSEKGFEKNLEILNKSNNLFSSILIEIESYRSLNFTFNQNKKYLDNNWYQDTHNFIEKLISNINLKNLDSEIKNEFKKHKNISELKSLDAIHLSTALYVKKLISEDLVFCSLDEKLIEVALKNNFKVN</sequence>
<reference evidence="2" key="1">
    <citation type="journal article" date="2019" name="PLoS Negl. Trop. Dis.">
        <title>Revisiting the worldwide diversity of Leptospira species in the environment.</title>
        <authorList>
            <person name="Vincent A.T."/>
            <person name="Schiettekatte O."/>
            <person name="Bourhy P."/>
            <person name="Veyrier F.J."/>
            <person name="Picardeau M."/>
        </authorList>
    </citation>
    <scope>NUCLEOTIDE SEQUENCE [LARGE SCALE GENOMIC DNA]</scope>
    <source>
        <strain evidence="2">201800293</strain>
    </source>
</reference>